<keyword evidence="6" id="KW-0663">Pyridoxal phosphate</keyword>
<organism evidence="9 10">
    <name type="scientific">Neofusicoccum ribis</name>
    <dbReference type="NCBI Taxonomy" id="45134"/>
    <lineage>
        <taxon>Eukaryota</taxon>
        <taxon>Fungi</taxon>
        <taxon>Dikarya</taxon>
        <taxon>Ascomycota</taxon>
        <taxon>Pezizomycotina</taxon>
        <taxon>Dothideomycetes</taxon>
        <taxon>Dothideomycetes incertae sedis</taxon>
        <taxon>Botryosphaeriales</taxon>
        <taxon>Botryosphaeriaceae</taxon>
        <taxon>Neofusicoccum</taxon>
    </lineage>
</organism>
<comment type="subunit">
    <text evidence="3 7">Homodimer.</text>
</comment>
<keyword evidence="5 7" id="KW-0808">Transferase</keyword>
<dbReference type="Gene3D" id="3.40.640.10">
    <property type="entry name" value="Type I PLP-dependent aspartate aminotransferase-like (Major domain)"/>
    <property type="match status" value="1"/>
</dbReference>
<reference evidence="9 10" key="1">
    <citation type="submission" date="2024-02" db="EMBL/GenBank/DDBJ databases">
        <title>De novo assembly and annotation of 12 fungi associated with fruit tree decline syndrome in Ontario, Canada.</title>
        <authorList>
            <person name="Sulman M."/>
            <person name="Ellouze W."/>
            <person name="Ilyukhin E."/>
        </authorList>
    </citation>
    <scope>NUCLEOTIDE SEQUENCE [LARGE SCALE GENOMIC DNA]</scope>
    <source>
        <strain evidence="9 10">M1-105</strain>
    </source>
</reference>
<evidence type="ECO:0000256" key="4">
    <source>
        <dbReference type="ARBA" id="ARBA00022576"/>
    </source>
</evidence>
<keyword evidence="4 7" id="KW-0032">Aminotransferase</keyword>
<dbReference type="InterPro" id="IPR000796">
    <property type="entry name" value="Asp_trans"/>
</dbReference>
<dbReference type="PRINTS" id="PR00799">
    <property type="entry name" value="TRANSAMINASE"/>
</dbReference>
<dbReference type="EC" id="2.6.1.1" evidence="7"/>
<dbReference type="InterPro" id="IPR004838">
    <property type="entry name" value="NHTrfase_class1_PyrdxlP-BS"/>
</dbReference>
<comment type="cofactor">
    <cofactor evidence="1">
        <name>pyridoxal 5'-phosphate</name>
        <dbReference type="ChEBI" id="CHEBI:597326"/>
    </cofactor>
</comment>
<dbReference type="InterPro" id="IPR004839">
    <property type="entry name" value="Aminotransferase_I/II_large"/>
</dbReference>
<evidence type="ECO:0000256" key="6">
    <source>
        <dbReference type="ARBA" id="ARBA00022898"/>
    </source>
</evidence>
<evidence type="ECO:0000256" key="1">
    <source>
        <dbReference type="ARBA" id="ARBA00001933"/>
    </source>
</evidence>
<dbReference type="PROSITE" id="PS00105">
    <property type="entry name" value="AA_TRANSFER_CLASS_1"/>
    <property type="match status" value="1"/>
</dbReference>
<evidence type="ECO:0000313" key="10">
    <source>
        <dbReference type="Proteomes" id="UP001521116"/>
    </source>
</evidence>
<dbReference type="InterPro" id="IPR015424">
    <property type="entry name" value="PyrdxlP-dep_Trfase"/>
</dbReference>
<gene>
    <name evidence="9" type="ORF">SLS56_011139</name>
</gene>
<accession>A0ABR3SCG2</accession>
<evidence type="ECO:0000256" key="3">
    <source>
        <dbReference type="ARBA" id="ARBA00011738"/>
    </source>
</evidence>
<dbReference type="PANTHER" id="PTHR11879:SF55">
    <property type="entry name" value="GLUTAMATE OXALOACETATE TRANSAMINASE 1, ISOFORM B"/>
    <property type="match status" value="1"/>
</dbReference>
<dbReference type="Pfam" id="PF00155">
    <property type="entry name" value="Aminotran_1_2"/>
    <property type="match status" value="1"/>
</dbReference>
<evidence type="ECO:0000256" key="2">
    <source>
        <dbReference type="ARBA" id="ARBA00007441"/>
    </source>
</evidence>
<comment type="similarity">
    <text evidence="2">Belongs to the class-I pyridoxal-phosphate-dependent aminotransferase family.</text>
</comment>
<sequence>MGSISERVEAFPNVPQGPKDNMYDLKVRLVSDTTPDKVDLGAGVYRDEVGRYYELPVIRKAKIILESQPPDHDYGGHTGDPKFVKLASEVIFGNDSETLKAGKVASSLTIAGTGAVHIGAVFASRFFATPGTPLNVYIGVPAWGNYNPLFAHAGLNPITYNYYDAKQKRVDFATLLSTIAAAPPRSVFVLQGVCHNPTGLDLTNEEWIQVADALALGGHLPFFDVAYQGFGVGLDEDAWAVREFVRRGQEVIVAQSFSKNLGLYGERVGVVHVVTGDEGTAKNVADQLRCFARWDYSSPPRYGATLANIVLENFWDEW</sequence>
<dbReference type="CDD" id="cd00609">
    <property type="entry name" value="AAT_like"/>
    <property type="match status" value="1"/>
</dbReference>
<evidence type="ECO:0000313" key="9">
    <source>
        <dbReference type="EMBL" id="KAL1617097.1"/>
    </source>
</evidence>
<evidence type="ECO:0000256" key="5">
    <source>
        <dbReference type="ARBA" id="ARBA00022679"/>
    </source>
</evidence>
<dbReference type="SUPFAM" id="SSF53383">
    <property type="entry name" value="PLP-dependent transferases"/>
    <property type="match status" value="1"/>
</dbReference>
<protein>
    <recommendedName>
        <fullName evidence="7">Aspartate aminotransferase</fullName>
        <ecNumber evidence="7">2.6.1.1</ecNumber>
    </recommendedName>
</protein>
<dbReference type="EMBL" id="JAJVDC020000242">
    <property type="protein sequence ID" value="KAL1617097.1"/>
    <property type="molecule type" value="Genomic_DNA"/>
</dbReference>
<comment type="miscellaneous">
    <text evidence="7">In eukaryotes there are cytoplasmic, mitochondrial and chloroplastic isozymes.</text>
</comment>
<keyword evidence="10" id="KW-1185">Reference proteome</keyword>
<evidence type="ECO:0000256" key="7">
    <source>
        <dbReference type="RuleBase" id="RU000480"/>
    </source>
</evidence>
<name>A0ABR3SCG2_9PEZI</name>
<comment type="caution">
    <text evidence="9">The sequence shown here is derived from an EMBL/GenBank/DDBJ whole genome shotgun (WGS) entry which is preliminary data.</text>
</comment>
<comment type="catalytic activity">
    <reaction evidence="7">
        <text>L-aspartate + 2-oxoglutarate = oxaloacetate + L-glutamate</text>
        <dbReference type="Rhea" id="RHEA:21824"/>
        <dbReference type="ChEBI" id="CHEBI:16452"/>
        <dbReference type="ChEBI" id="CHEBI:16810"/>
        <dbReference type="ChEBI" id="CHEBI:29985"/>
        <dbReference type="ChEBI" id="CHEBI:29991"/>
        <dbReference type="EC" id="2.6.1.1"/>
    </reaction>
</comment>
<feature type="domain" description="Aminotransferase class I/classII large" evidence="8">
    <location>
        <begin position="36"/>
        <end position="308"/>
    </location>
</feature>
<dbReference type="PANTHER" id="PTHR11879">
    <property type="entry name" value="ASPARTATE AMINOTRANSFERASE"/>
    <property type="match status" value="1"/>
</dbReference>
<dbReference type="InterPro" id="IPR015421">
    <property type="entry name" value="PyrdxlP-dep_Trfase_major"/>
</dbReference>
<evidence type="ECO:0000259" key="8">
    <source>
        <dbReference type="Pfam" id="PF00155"/>
    </source>
</evidence>
<proteinExistence type="inferred from homology"/>
<dbReference type="Proteomes" id="UP001521116">
    <property type="component" value="Unassembled WGS sequence"/>
</dbReference>